<protein>
    <submittedName>
        <fullName evidence="3">Cytochrome P450</fullName>
    </submittedName>
</protein>
<dbReference type="SUPFAM" id="SSF48264">
    <property type="entry name" value="Cytochrome P450"/>
    <property type="match status" value="1"/>
</dbReference>
<dbReference type="PANTHER" id="PTHR24305">
    <property type="entry name" value="CYTOCHROME P450"/>
    <property type="match status" value="1"/>
</dbReference>
<organism evidence="3 4">
    <name type="scientific">Streptomyces caledonius</name>
    <dbReference type="NCBI Taxonomy" id="3134107"/>
    <lineage>
        <taxon>Bacteria</taxon>
        <taxon>Bacillati</taxon>
        <taxon>Actinomycetota</taxon>
        <taxon>Actinomycetes</taxon>
        <taxon>Kitasatosporales</taxon>
        <taxon>Streptomycetaceae</taxon>
        <taxon>Streptomyces</taxon>
    </lineage>
</organism>
<evidence type="ECO:0000256" key="1">
    <source>
        <dbReference type="ARBA" id="ARBA00010617"/>
    </source>
</evidence>
<dbReference type="Pfam" id="PF00067">
    <property type="entry name" value="p450"/>
    <property type="match status" value="1"/>
</dbReference>
<dbReference type="InterPro" id="IPR050121">
    <property type="entry name" value="Cytochrome_P450_monoxygenase"/>
</dbReference>
<dbReference type="Proteomes" id="UP001382904">
    <property type="component" value="Unassembled WGS sequence"/>
</dbReference>
<feature type="region of interest" description="Disordered" evidence="2">
    <location>
        <begin position="1"/>
        <end position="100"/>
    </location>
</feature>
<dbReference type="PANTHER" id="PTHR24305:SF166">
    <property type="entry name" value="CYTOCHROME P450 12A4, MITOCHONDRIAL-RELATED"/>
    <property type="match status" value="1"/>
</dbReference>
<proteinExistence type="inferred from homology"/>
<evidence type="ECO:0000256" key="2">
    <source>
        <dbReference type="SAM" id="MobiDB-lite"/>
    </source>
</evidence>
<evidence type="ECO:0000313" key="4">
    <source>
        <dbReference type="Proteomes" id="UP001382904"/>
    </source>
</evidence>
<dbReference type="InterPro" id="IPR036396">
    <property type="entry name" value="Cyt_P450_sf"/>
</dbReference>
<accession>A0ABU8TY26</accession>
<feature type="compositionally biased region" description="Low complexity" evidence="2">
    <location>
        <begin position="8"/>
        <end position="17"/>
    </location>
</feature>
<comment type="caution">
    <text evidence="3">The sequence shown here is derived from an EMBL/GenBank/DDBJ whole genome shotgun (WGS) entry which is preliminary data.</text>
</comment>
<dbReference type="EMBL" id="JBBKAM010000002">
    <property type="protein sequence ID" value="MEJ8640526.1"/>
    <property type="molecule type" value="Genomic_DNA"/>
</dbReference>
<sequence length="479" mass="51765">MRPPPGVAPGAPVARPVGKCRSRTAGRPYGVRRGRPRPADAADVRQGIVPVRGRRPPGRRPRGPRRRPGRLRPPGFPPPGRGARVRRRAARPARPPRDAPALVRTRSGRTVLVLLDPQDLHRFYAEPVSVLAADQPEKCRGPIEPEPDGAGCSRGELRSERRQISADVLAAGLPVHPSYGPYLAAVTEEARELTATGTLELARARRAVNRAARRIVLGDAAAADEELTGWLTQLRAEGGNPRGGRVRAARSVHDKARARIEEYARRADDDTLVARAARHDDPTGSLDPVGQAQHWLLAMDAVPDTLLRTLLLLGAHPAEQDAAAAEAAAEPAAGPDRGELPRLRACVRESLRLYPVVPDLIRVTRAETEWRGVRYPAGTSVLLPAAFHQRDPERVPAAHVFVPGRWKNPAADQDIRMAPFSHGGGRCPGDQLGLMITAALCAEVLRTHRVTGTRPALDPVGPLPATLAPHGIRLTLTRR</sequence>
<name>A0ABU8TY26_9ACTN</name>
<comment type="similarity">
    <text evidence="1">Belongs to the cytochrome P450 family.</text>
</comment>
<feature type="compositionally biased region" description="Basic residues" evidence="2">
    <location>
        <begin position="52"/>
        <end position="70"/>
    </location>
</feature>
<reference evidence="3 4" key="1">
    <citation type="submission" date="2024-03" db="EMBL/GenBank/DDBJ databases">
        <title>Novel Streptomyces species of biotechnological and ecological value are a feature of Machair soil.</title>
        <authorList>
            <person name="Prole J.R."/>
            <person name="Goodfellow M."/>
            <person name="Allenby N."/>
            <person name="Ward A.C."/>
        </authorList>
    </citation>
    <scope>NUCLEOTIDE SEQUENCE [LARGE SCALE GENOMIC DNA]</scope>
    <source>
        <strain evidence="3 4">MS1.HAVA.3</strain>
    </source>
</reference>
<gene>
    <name evidence="3" type="ORF">WKI68_01930</name>
</gene>
<keyword evidence="4" id="KW-1185">Reference proteome</keyword>
<dbReference type="InterPro" id="IPR001128">
    <property type="entry name" value="Cyt_P450"/>
</dbReference>
<dbReference type="Gene3D" id="1.10.630.10">
    <property type="entry name" value="Cytochrome P450"/>
    <property type="match status" value="1"/>
</dbReference>
<feature type="compositionally biased region" description="Basic residues" evidence="2">
    <location>
        <begin position="18"/>
        <end position="36"/>
    </location>
</feature>
<evidence type="ECO:0000313" key="3">
    <source>
        <dbReference type="EMBL" id="MEJ8640526.1"/>
    </source>
</evidence>